<protein>
    <recommendedName>
        <fullName evidence="2">PBS lyase HEAT domain protein repeat-containing protein</fullName>
    </recommendedName>
</protein>
<proteinExistence type="predicted"/>
<evidence type="ECO:0000313" key="1">
    <source>
        <dbReference type="EMBL" id="SBW01298.1"/>
    </source>
</evidence>
<sequence length="230" mass="25671">MARMRSTKQKLKECLVSPQWREHLDEIAQGGLENIGPLFSFLLLGPQTMHRAAVALGQVTARLMQEQPESAKNIVRRLMWHLNEESGNIGWGIPEAFAEILAASESLAKDFHRILISYIIDLGRDDNYCDNDTLRRSCYWAIGRLAQTRPQLCLTARPWLLKGLEDVDPVCQGMAAWALSQLPPDLMDAPALRRLAEAGNTAPCELFDGEDVYEKTASQIAADALEGKLK</sequence>
<name>A0A212JPK6_9BACT</name>
<dbReference type="Gene3D" id="1.25.10.10">
    <property type="entry name" value="Leucine-rich Repeat Variant"/>
    <property type="match status" value="1"/>
</dbReference>
<dbReference type="RefSeq" id="WP_192113527.1">
    <property type="nucleotide sequence ID" value="NZ_CAKSVL010000008.1"/>
</dbReference>
<dbReference type="InterPro" id="IPR054701">
    <property type="entry name" value="DVU0298-like"/>
</dbReference>
<gene>
    <name evidence="1" type="ORF">KM92DES2_11473</name>
</gene>
<dbReference type="SUPFAM" id="SSF48371">
    <property type="entry name" value="ARM repeat"/>
    <property type="match status" value="1"/>
</dbReference>
<dbReference type="Pfam" id="PF13513">
    <property type="entry name" value="HEAT_EZ"/>
    <property type="match status" value="1"/>
</dbReference>
<reference evidence="1" key="1">
    <citation type="submission" date="2016-04" db="EMBL/GenBank/DDBJ databases">
        <authorList>
            <person name="Evans L.H."/>
            <person name="Alamgir A."/>
            <person name="Owens N."/>
            <person name="Weber N.D."/>
            <person name="Virtaneva K."/>
            <person name="Barbian K."/>
            <person name="Babar A."/>
            <person name="Rosenke K."/>
        </authorList>
    </citation>
    <scope>NUCLEOTIDE SEQUENCE</scope>
    <source>
        <strain evidence="1">92-2</strain>
    </source>
</reference>
<accession>A0A212JPK6</accession>
<dbReference type="InterPro" id="IPR016024">
    <property type="entry name" value="ARM-type_fold"/>
</dbReference>
<organism evidence="1">
    <name type="scientific">uncultured Desulfovibrio sp</name>
    <dbReference type="NCBI Taxonomy" id="167968"/>
    <lineage>
        <taxon>Bacteria</taxon>
        <taxon>Pseudomonadati</taxon>
        <taxon>Thermodesulfobacteriota</taxon>
        <taxon>Desulfovibrionia</taxon>
        <taxon>Desulfovibrionales</taxon>
        <taxon>Desulfovibrionaceae</taxon>
        <taxon>Desulfovibrio</taxon>
        <taxon>environmental samples</taxon>
    </lineage>
</organism>
<dbReference type="InterPro" id="IPR011989">
    <property type="entry name" value="ARM-like"/>
</dbReference>
<dbReference type="AlphaFoldDB" id="A0A212JPK6"/>
<dbReference type="NCBIfam" id="NF045662">
    <property type="entry name" value="DVU0298_fam"/>
    <property type="match status" value="1"/>
</dbReference>
<dbReference type="EMBL" id="FLUP01000001">
    <property type="protein sequence ID" value="SBW01298.1"/>
    <property type="molecule type" value="Genomic_DNA"/>
</dbReference>
<evidence type="ECO:0008006" key="2">
    <source>
        <dbReference type="Google" id="ProtNLM"/>
    </source>
</evidence>